<feature type="transmembrane region" description="Helical" evidence="1">
    <location>
        <begin position="582"/>
        <end position="605"/>
    </location>
</feature>
<protein>
    <recommendedName>
        <fullName evidence="5">Sema domain-containing protein</fullName>
    </recommendedName>
</protein>
<name>A0A158P4V3_TETUR</name>
<keyword evidence="4" id="KW-1185">Reference proteome</keyword>
<organism evidence="3 4">
    <name type="scientific">Tetranychus urticae</name>
    <name type="common">Two-spotted spider mite</name>
    <dbReference type="NCBI Taxonomy" id="32264"/>
    <lineage>
        <taxon>Eukaryota</taxon>
        <taxon>Metazoa</taxon>
        <taxon>Ecdysozoa</taxon>
        <taxon>Arthropoda</taxon>
        <taxon>Chelicerata</taxon>
        <taxon>Arachnida</taxon>
        <taxon>Acari</taxon>
        <taxon>Acariformes</taxon>
        <taxon>Trombidiformes</taxon>
        <taxon>Prostigmata</taxon>
        <taxon>Eleutherengona</taxon>
        <taxon>Raphignathae</taxon>
        <taxon>Tetranychoidea</taxon>
        <taxon>Tetranychidae</taxon>
        <taxon>Tetranychus</taxon>
    </lineage>
</organism>
<evidence type="ECO:0000256" key="2">
    <source>
        <dbReference type="SAM" id="SignalP"/>
    </source>
</evidence>
<keyword evidence="1" id="KW-0812">Transmembrane</keyword>
<evidence type="ECO:0000313" key="4">
    <source>
        <dbReference type="Proteomes" id="UP000015104"/>
    </source>
</evidence>
<sequence>MSIHLLIWLLKFCLLIQKTYSFKPPKHDLAFYFKTHASVSVNYPLNHTTSYGIYVAGKTTTINIPKNVANMSEILDWKVVNTNENQLMFVHNKKAQILIERQQIKQMDYSGELSDSIIAFGYNEALHVPTIASPLPSEPARKWNYIELLHFDDKNEKVSVIRSLPWLKDDWKWIREWKMMDYIHFDDKLYLAIHRAISKANSKAVIQEISIIRLCLDKGIELISSAVEIRFTKPEFRTVKVVAAKFFLILAPSDHENKDFHLYTEQYISPLSLPSQTTYSLINFVPLFDETANDCASGFGNITLMRHHLTSEDGECKKTSYKSCSTNENIVPSRDGSQMLLPSITFLAQFNLQQVAFHKVQFLSLPYPHFINHLLRHAISVINTTVCSYTISSIACNPFDKSSLIYNSSTEFYINKNPFGFNYIAKQNKGLFFLPIEMCSHLKTCTQCIMYGLYYNCIWSNLICFHDTQPKNKVALTVDYCFNIINISPLFFNSSLPRRLTIKLDIPLNKKDQEQLVIQAGDNHCTNITINEAFINCFMHLTTSGEFKINVSLRSDRYADAAVISAVSTDKVNILAPGRRHYAFVVILLLFSVSLIILSLLLACANYNNKYRNEFLVAKSSTNIMQMTSKNIRSALSSLSRSRSYSTWRSNSKIIVPKHPKFNSKLSKHLK</sequence>
<keyword evidence="2" id="KW-0732">Signal</keyword>
<feature type="chain" id="PRO_5007630067" description="Sema domain-containing protein" evidence="2">
    <location>
        <begin position="22"/>
        <end position="671"/>
    </location>
</feature>
<reference evidence="4" key="1">
    <citation type="submission" date="2011-08" db="EMBL/GenBank/DDBJ databases">
        <authorList>
            <person name="Rombauts S."/>
        </authorList>
    </citation>
    <scope>NUCLEOTIDE SEQUENCE</scope>
    <source>
        <strain evidence="4">London</strain>
    </source>
</reference>
<dbReference type="EMBL" id="CAEY01002016">
    <property type="status" value="NOT_ANNOTATED_CDS"/>
    <property type="molecule type" value="Genomic_DNA"/>
</dbReference>
<accession>A0A158P4V3</accession>
<evidence type="ECO:0000256" key="1">
    <source>
        <dbReference type="SAM" id="Phobius"/>
    </source>
</evidence>
<dbReference type="Proteomes" id="UP000015104">
    <property type="component" value="Unassembled WGS sequence"/>
</dbReference>
<evidence type="ECO:0008006" key="5">
    <source>
        <dbReference type="Google" id="ProtNLM"/>
    </source>
</evidence>
<reference evidence="3" key="2">
    <citation type="submission" date="2016-04" db="UniProtKB">
        <authorList>
            <consortium name="EnsemblMetazoa"/>
        </authorList>
    </citation>
    <scope>IDENTIFICATION</scope>
</reference>
<keyword evidence="1" id="KW-0472">Membrane</keyword>
<dbReference type="EnsemblMetazoa" id="tetur09g07080.1">
    <property type="protein sequence ID" value="tetur09g07080.1"/>
    <property type="gene ID" value="tetur09g07080"/>
</dbReference>
<evidence type="ECO:0000313" key="3">
    <source>
        <dbReference type="EnsemblMetazoa" id="tetur09g07080.1"/>
    </source>
</evidence>
<feature type="signal peptide" evidence="2">
    <location>
        <begin position="1"/>
        <end position="21"/>
    </location>
</feature>
<dbReference type="AlphaFoldDB" id="A0A158P4V3"/>
<proteinExistence type="predicted"/>
<keyword evidence="1" id="KW-1133">Transmembrane helix</keyword>